<dbReference type="RefSeq" id="WP_126162461.1">
    <property type="nucleotide sequence ID" value="NZ_RQPJ01000005.1"/>
</dbReference>
<keyword evidence="2" id="KW-1185">Reference proteome</keyword>
<reference evidence="1 2" key="1">
    <citation type="submission" date="2018-11" db="EMBL/GenBank/DDBJ databases">
        <title>Arenibacter aquaticus sp.nov., a marine bacterium isolated from surface seawater in the South China Sea.</title>
        <authorList>
            <person name="Guo J."/>
            <person name="Sun J."/>
        </authorList>
    </citation>
    <scope>NUCLEOTIDE SEQUENCE [LARGE SCALE GENOMIC DNA]</scope>
    <source>
        <strain evidence="1 2">GUO666</strain>
    </source>
</reference>
<protein>
    <submittedName>
        <fullName evidence="1">Uncharacterized protein</fullName>
    </submittedName>
</protein>
<comment type="caution">
    <text evidence="1">The sequence shown here is derived from an EMBL/GenBank/DDBJ whole genome shotgun (WGS) entry which is preliminary data.</text>
</comment>
<dbReference type="Proteomes" id="UP000267585">
    <property type="component" value="Unassembled WGS sequence"/>
</dbReference>
<name>A0A430K3C4_9FLAO</name>
<accession>A0A430K3C4</accession>
<sequence length="64" mass="7322">MALGKYNIPLILYLPSNPPINNKYVSEKLRYTFQKDSATSQFNQPILENMIEELSLRYGDGVQG</sequence>
<dbReference type="EMBL" id="RQPJ01000005">
    <property type="protein sequence ID" value="RTE53566.1"/>
    <property type="molecule type" value="Genomic_DNA"/>
</dbReference>
<evidence type="ECO:0000313" key="2">
    <source>
        <dbReference type="Proteomes" id="UP000267585"/>
    </source>
</evidence>
<evidence type="ECO:0000313" key="1">
    <source>
        <dbReference type="EMBL" id="RTE53566.1"/>
    </source>
</evidence>
<dbReference type="AlphaFoldDB" id="A0A430K3C4"/>
<proteinExistence type="predicted"/>
<gene>
    <name evidence="1" type="ORF">EHW67_11200</name>
</gene>
<organism evidence="1 2">
    <name type="scientific">Arenibacter aquaticus</name>
    <dbReference type="NCBI Taxonomy" id="2489054"/>
    <lineage>
        <taxon>Bacteria</taxon>
        <taxon>Pseudomonadati</taxon>
        <taxon>Bacteroidota</taxon>
        <taxon>Flavobacteriia</taxon>
        <taxon>Flavobacteriales</taxon>
        <taxon>Flavobacteriaceae</taxon>
        <taxon>Arenibacter</taxon>
    </lineage>
</organism>